<dbReference type="GO" id="GO:0007283">
    <property type="term" value="P:spermatogenesis"/>
    <property type="evidence" value="ECO:0007669"/>
    <property type="project" value="TreeGrafter"/>
</dbReference>
<keyword evidence="3" id="KW-1185">Reference proteome</keyword>
<feature type="compositionally biased region" description="Low complexity" evidence="1">
    <location>
        <begin position="169"/>
        <end position="179"/>
    </location>
</feature>
<evidence type="ECO:0000256" key="1">
    <source>
        <dbReference type="SAM" id="MobiDB-lite"/>
    </source>
</evidence>
<reference evidence="2" key="1">
    <citation type="submission" date="2025-08" db="UniProtKB">
        <authorList>
            <consortium name="Ensembl"/>
        </authorList>
    </citation>
    <scope>IDENTIFICATION</scope>
</reference>
<dbReference type="AlphaFoldDB" id="A0A8D2KYT6"/>
<accession>A0A8D2KYT6</accession>
<dbReference type="PANTHER" id="PTHR36857:SF1">
    <property type="entry name" value="SPERMATOGENESIS-ASSOCIATED PROTEIN 25"/>
    <property type="match status" value="1"/>
</dbReference>
<dbReference type="OMA" id="CEEDMVC"/>
<name>A0A8D2KYT6_VARKO</name>
<reference evidence="2" key="2">
    <citation type="submission" date="2025-09" db="UniProtKB">
        <authorList>
            <consortium name="Ensembl"/>
        </authorList>
    </citation>
    <scope>IDENTIFICATION</scope>
</reference>
<dbReference type="Ensembl" id="ENSVKKT00000014671.1">
    <property type="protein sequence ID" value="ENSVKKP00000014322.1"/>
    <property type="gene ID" value="ENSVKKG00000009861.1"/>
</dbReference>
<dbReference type="Proteomes" id="UP000694545">
    <property type="component" value="Unplaced"/>
</dbReference>
<feature type="compositionally biased region" description="Gly residues" evidence="1">
    <location>
        <begin position="106"/>
        <end position="119"/>
    </location>
</feature>
<feature type="region of interest" description="Disordered" evidence="1">
    <location>
        <begin position="1"/>
        <end position="231"/>
    </location>
</feature>
<organism evidence="2 3">
    <name type="scientific">Varanus komodoensis</name>
    <name type="common">Komodo dragon</name>
    <dbReference type="NCBI Taxonomy" id="61221"/>
    <lineage>
        <taxon>Eukaryota</taxon>
        <taxon>Metazoa</taxon>
        <taxon>Chordata</taxon>
        <taxon>Craniata</taxon>
        <taxon>Vertebrata</taxon>
        <taxon>Euteleostomi</taxon>
        <taxon>Lepidosauria</taxon>
        <taxon>Squamata</taxon>
        <taxon>Bifurcata</taxon>
        <taxon>Unidentata</taxon>
        <taxon>Episquamata</taxon>
        <taxon>Toxicofera</taxon>
        <taxon>Anguimorpha</taxon>
        <taxon>Paleoanguimorpha</taxon>
        <taxon>Varanoidea</taxon>
        <taxon>Varanidae</taxon>
        <taxon>Varanus</taxon>
    </lineage>
</organism>
<dbReference type="InterPro" id="IPR029192">
    <property type="entry name" value="SPATA25"/>
</dbReference>
<evidence type="ECO:0000313" key="3">
    <source>
        <dbReference type="Proteomes" id="UP000694545"/>
    </source>
</evidence>
<feature type="compositionally biased region" description="Low complexity" evidence="1">
    <location>
        <begin position="208"/>
        <end position="224"/>
    </location>
</feature>
<proteinExistence type="predicted"/>
<sequence>MQPPCPLTVLPARGPPTPKTTHVPSHAVPGRDGAGDPVRCFPPAPQGPWDVALPGHGPAPREEAAPCSSTSPKSGSLANGTGPEGEVGPPRARHAISPTRPHSSQGGVGEGCSARGGAGRAQERGAGLPLQAPRSPRPAPRACDPLQEGRGAPRSLARLHPGAPPEAPAPASGPSATGPPRRKPHAEGAPSARPRATQAPQEPGLAEPRAGGRPGQGAAAPQGGPRSGFPGQVLVVSATLGRGAQPGPRLPPNVCILALAMMIAGIPTVPVPGVCEEDMVCAARCFVAGGLLPKGAVPAVELLQAALAQQPADLRGQE</sequence>
<dbReference type="PANTHER" id="PTHR36857">
    <property type="entry name" value="SPERMATOGENESIS-ASSOCIATED PROTEIN 25"/>
    <property type="match status" value="1"/>
</dbReference>
<evidence type="ECO:0000313" key="2">
    <source>
        <dbReference type="Ensembl" id="ENSVKKP00000014322.1"/>
    </source>
</evidence>
<protein>
    <submittedName>
        <fullName evidence="2">Uncharacterized protein</fullName>
    </submittedName>
</protein>
<dbReference type="Pfam" id="PF15218">
    <property type="entry name" value="SPATA25"/>
    <property type="match status" value="1"/>
</dbReference>
<feature type="compositionally biased region" description="Polar residues" evidence="1">
    <location>
        <begin position="67"/>
        <end position="79"/>
    </location>
</feature>